<accession>A0A2T0SNQ8</accession>
<name>A0A2T0SNQ8_9BACT</name>
<evidence type="ECO:0000313" key="1">
    <source>
        <dbReference type="EMBL" id="PRY35064.1"/>
    </source>
</evidence>
<reference evidence="1 2" key="1">
    <citation type="submission" date="2018-03" db="EMBL/GenBank/DDBJ databases">
        <title>Genomic Encyclopedia of Archaeal and Bacterial Type Strains, Phase II (KMG-II): from individual species to whole genera.</title>
        <authorList>
            <person name="Goeker M."/>
        </authorList>
    </citation>
    <scope>NUCLEOTIDE SEQUENCE [LARGE SCALE GENOMIC DNA]</scope>
    <source>
        <strain evidence="1 2">DSM 28354</strain>
    </source>
</reference>
<gene>
    <name evidence="1" type="ORF">CLV58_115147</name>
</gene>
<organism evidence="1 2">
    <name type="scientific">Spirosoma oryzae</name>
    <dbReference type="NCBI Taxonomy" id="1469603"/>
    <lineage>
        <taxon>Bacteria</taxon>
        <taxon>Pseudomonadati</taxon>
        <taxon>Bacteroidota</taxon>
        <taxon>Cytophagia</taxon>
        <taxon>Cytophagales</taxon>
        <taxon>Cytophagaceae</taxon>
        <taxon>Spirosoma</taxon>
    </lineage>
</organism>
<dbReference type="RefSeq" id="WP_170108735.1">
    <property type="nucleotide sequence ID" value="NZ_PVTE01000015.1"/>
</dbReference>
<keyword evidence="2" id="KW-1185">Reference proteome</keyword>
<comment type="caution">
    <text evidence="1">The sequence shown here is derived from an EMBL/GenBank/DDBJ whole genome shotgun (WGS) entry which is preliminary data.</text>
</comment>
<sequence length="109" mass="11926">MNTVSTTAPSRADVVAFAWQIARAAKLPFGEASKKAWATRKLQGQMQQRAVSFFYRKGDGTERFAVGDMLAAPAPEKASGKPTNALVVRYYDTLAGGWRSFRADRLIVA</sequence>
<protein>
    <recommendedName>
        <fullName evidence="3">DUF2693 domain-containing protein</fullName>
    </recommendedName>
</protein>
<evidence type="ECO:0008006" key="3">
    <source>
        <dbReference type="Google" id="ProtNLM"/>
    </source>
</evidence>
<dbReference type="InterPro" id="IPR024401">
    <property type="entry name" value="WYL_prot"/>
</dbReference>
<evidence type="ECO:0000313" key="2">
    <source>
        <dbReference type="Proteomes" id="UP000238375"/>
    </source>
</evidence>
<dbReference type="EMBL" id="PVTE01000015">
    <property type="protein sequence ID" value="PRY35064.1"/>
    <property type="molecule type" value="Genomic_DNA"/>
</dbReference>
<dbReference type="Pfam" id="PF10902">
    <property type="entry name" value="WYL_2"/>
    <property type="match status" value="1"/>
</dbReference>
<proteinExistence type="predicted"/>
<dbReference type="Proteomes" id="UP000238375">
    <property type="component" value="Unassembled WGS sequence"/>
</dbReference>
<dbReference type="AlphaFoldDB" id="A0A2T0SNQ8"/>